<gene>
    <name evidence="2" type="ORF">ACFQVC_19065</name>
</gene>
<accession>A0ABW2JJL1</accession>
<feature type="transmembrane region" description="Helical" evidence="1">
    <location>
        <begin position="283"/>
        <end position="302"/>
    </location>
</feature>
<keyword evidence="1" id="KW-1133">Transmembrane helix</keyword>
<evidence type="ECO:0008006" key="4">
    <source>
        <dbReference type="Google" id="ProtNLM"/>
    </source>
</evidence>
<organism evidence="2 3">
    <name type="scientific">Streptomyces monticola</name>
    <dbReference type="NCBI Taxonomy" id="2666263"/>
    <lineage>
        <taxon>Bacteria</taxon>
        <taxon>Bacillati</taxon>
        <taxon>Actinomycetota</taxon>
        <taxon>Actinomycetes</taxon>
        <taxon>Kitasatosporales</taxon>
        <taxon>Streptomycetaceae</taxon>
        <taxon>Streptomyces</taxon>
    </lineage>
</organism>
<feature type="transmembrane region" description="Helical" evidence="1">
    <location>
        <begin position="248"/>
        <end position="271"/>
    </location>
</feature>
<dbReference type="EMBL" id="JBHTCF010000007">
    <property type="protein sequence ID" value="MFC7306311.1"/>
    <property type="molecule type" value="Genomic_DNA"/>
</dbReference>
<feature type="transmembrane region" description="Helical" evidence="1">
    <location>
        <begin position="63"/>
        <end position="81"/>
    </location>
</feature>
<dbReference type="RefSeq" id="WP_381831664.1">
    <property type="nucleotide sequence ID" value="NZ_JBHTCF010000007.1"/>
</dbReference>
<reference evidence="3" key="1">
    <citation type="journal article" date="2019" name="Int. J. Syst. Evol. Microbiol.">
        <title>The Global Catalogue of Microorganisms (GCM) 10K type strain sequencing project: providing services to taxonomists for standard genome sequencing and annotation.</title>
        <authorList>
            <consortium name="The Broad Institute Genomics Platform"/>
            <consortium name="The Broad Institute Genome Sequencing Center for Infectious Disease"/>
            <person name="Wu L."/>
            <person name="Ma J."/>
        </authorList>
    </citation>
    <scope>NUCLEOTIDE SEQUENCE [LARGE SCALE GENOMIC DNA]</scope>
    <source>
        <strain evidence="3">SYNS20</strain>
    </source>
</reference>
<evidence type="ECO:0000256" key="1">
    <source>
        <dbReference type="SAM" id="Phobius"/>
    </source>
</evidence>
<dbReference type="Proteomes" id="UP001596523">
    <property type="component" value="Unassembled WGS sequence"/>
</dbReference>
<evidence type="ECO:0000313" key="2">
    <source>
        <dbReference type="EMBL" id="MFC7306311.1"/>
    </source>
</evidence>
<name>A0ABW2JJL1_9ACTN</name>
<feature type="transmembrane region" description="Helical" evidence="1">
    <location>
        <begin position="336"/>
        <end position="359"/>
    </location>
</feature>
<sequence>MKGPGTARAWSYHRLHRLRQLHQLHRLHPKWFLPAFWRWCDGRTTTATTGRKTTPAFLRGRRLLLPALALATLALAAAAYFDVHARTEHIRDRLSPALTQLASTRESLVSAQREAVRRFGKAAGNTPVASGDKFQGRIGDAKRGLERTAQSGALDAGERQELQVVSGLLRSYEEKIGLAERHSASRPLRLARLDYAARILCSGVDEGSLRCRGRAAKDVPVTLLERVEKLESDLRARTHEQAQGSTPAALGGAAYALAVLLAAVLLGTHFFLRGQLRLRSLPLLLLAPALVLTLAVLTARAVTEHTAQRAVDRAVAERRDDPGHALDSLADAWTQVARVTVGLGAAAAVGCGLALHGYVRDYPSRSPRRRTAP</sequence>
<keyword evidence="3" id="KW-1185">Reference proteome</keyword>
<keyword evidence="1" id="KW-0472">Membrane</keyword>
<proteinExistence type="predicted"/>
<keyword evidence="1" id="KW-0812">Transmembrane</keyword>
<comment type="caution">
    <text evidence="2">The sequence shown here is derived from an EMBL/GenBank/DDBJ whole genome shotgun (WGS) entry which is preliminary data.</text>
</comment>
<protein>
    <recommendedName>
        <fullName evidence="4">Integral membrane protein</fullName>
    </recommendedName>
</protein>
<evidence type="ECO:0000313" key="3">
    <source>
        <dbReference type="Proteomes" id="UP001596523"/>
    </source>
</evidence>